<dbReference type="GO" id="GO:0043565">
    <property type="term" value="F:sequence-specific DNA binding"/>
    <property type="evidence" value="ECO:0007669"/>
    <property type="project" value="InterPro"/>
</dbReference>
<feature type="modified residue" description="4-aspartylphosphate" evidence="8">
    <location>
        <position position="60"/>
    </location>
</feature>
<keyword evidence="5" id="KW-0805">Transcription regulation</keyword>
<dbReference type="PANTHER" id="PTHR42713">
    <property type="entry name" value="HISTIDINE KINASE-RELATED"/>
    <property type="match status" value="1"/>
</dbReference>
<feature type="domain" description="Response regulatory" evidence="10">
    <location>
        <begin position="8"/>
        <end position="125"/>
    </location>
</feature>
<dbReference type="InterPro" id="IPR051552">
    <property type="entry name" value="HptR"/>
</dbReference>
<evidence type="ECO:0000256" key="5">
    <source>
        <dbReference type="ARBA" id="ARBA00023015"/>
    </source>
</evidence>
<evidence type="ECO:0000256" key="8">
    <source>
        <dbReference type="PROSITE-ProRule" id="PRU00169"/>
    </source>
</evidence>
<dbReference type="InterPro" id="IPR018060">
    <property type="entry name" value="HTH_AraC"/>
</dbReference>
<evidence type="ECO:0000256" key="6">
    <source>
        <dbReference type="ARBA" id="ARBA00023125"/>
    </source>
</evidence>
<dbReference type="PANTHER" id="PTHR42713:SF3">
    <property type="entry name" value="TRANSCRIPTIONAL REGULATORY PROTEIN HPTR"/>
    <property type="match status" value="1"/>
</dbReference>
<dbReference type="PROSITE" id="PS01124">
    <property type="entry name" value="HTH_ARAC_FAMILY_2"/>
    <property type="match status" value="1"/>
</dbReference>
<dbReference type="SMART" id="SM00448">
    <property type="entry name" value="REC"/>
    <property type="match status" value="1"/>
</dbReference>
<keyword evidence="7" id="KW-0804">Transcription</keyword>
<dbReference type="SUPFAM" id="SSF52172">
    <property type="entry name" value="CheY-like"/>
    <property type="match status" value="1"/>
</dbReference>
<proteinExistence type="predicted"/>
<dbReference type="SMART" id="SM00342">
    <property type="entry name" value="HTH_ARAC"/>
    <property type="match status" value="1"/>
</dbReference>
<dbReference type="InterPro" id="IPR001789">
    <property type="entry name" value="Sig_transdc_resp-reg_receiver"/>
</dbReference>
<dbReference type="InterPro" id="IPR018062">
    <property type="entry name" value="HTH_AraC-typ_CS"/>
</dbReference>
<dbReference type="AlphaFoldDB" id="A0A553ZYS0"/>
<comment type="caution">
    <text evidence="11">The sequence shown here is derived from an EMBL/GenBank/DDBJ whole genome shotgun (WGS) entry which is preliminary data.</text>
</comment>
<evidence type="ECO:0000313" key="12">
    <source>
        <dbReference type="Proteomes" id="UP000318521"/>
    </source>
</evidence>
<comment type="subcellular location">
    <subcellularLocation>
        <location evidence="1">Cytoplasm</location>
    </subcellularLocation>
</comment>
<dbReference type="GO" id="GO:0000160">
    <property type="term" value="P:phosphorelay signal transduction system"/>
    <property type="evidence" value="ECO:0007669"/>
    <property type="project" value="UniProtKB-KW"/>
</dbReference>
<feature type="domain" description="HTH araC/xylS-type" evidence="9">
    <location>
        <begin position="409"/>
        <end position="506"/>
    </location>
</feature>
<protein>
    <submittedName>
        <fullName evidence="11">Response regulator transcription factor</fullName>
    </submittedName>
</protein>
<keyword evidence="6" id="KW-0238">DNA-binding</keyword>
<dbReference type="CDD" id="cd17536">
    <property type="entry name" value="REC_YesN-like"/>
    <property type="match status" value="1"/>
</dbReference>
<evidence type="ECO:0000256" key="7">
    <source>
        <dbReference type="ARBA" id="ARBA00023163"/>
    </source>
</evidence>
<evidence type="ECO:0000256" key="3">
    <source>
        <dbReference type="ARBA" id="ARBA00022553"/>
    </source>
</evidence>
<dbReference type="Pfam" id="PF00072">
    <property type="entry name" value="Response_reg"/>
    <property type="match status" value="1"/>
</dbReference>
<evidence type="ECO:0000313" key="11">
    <source>
        <dbReference type="EMBL" id="TSB46600.1"/>
    </source>
</evidence>
<keyword evidence="2" id="KW-0963">Cytoplasm</keyword>
<evidence type="ECO:0000256" key="2">
    <source>
        <dbReference type="ARBA" id="ARBA00022490"/>
    </source>
</evidence>
<evidence type="ECO:0000259" key="9">
    <source>
        <dbReference type="PROSITE" id="PS01124"/>
    </source>
</evidence>
<dbReference type="Gene3D" id="1.10.10.60">
    <property type="entry name" value="Homeodomain-like"/>
    <property type="match status" value="2"/>
</dbReference>
<dbReference type="Pfam" id="PF12833">
    <property type="entry name" value="HTH_18"/>
    <property type="match status" value="1"/>
</dbReference>
<evidence type="ECO:0000256" key="4">
    <source>
        <dbReference type="ARBA" id="ARBA00023012"/>
    </source>
</evidence>
<accession>A0A553ZYS0</accession>
<dbReference type="Proteomes" id="UP000318521">
    <property type="component" value="Unassembled WGS sequence"/>
</dbReference>
<evidence type="ECO:0000259" key="10">
    <source>
        <dbReference type="PROSITE" id="PS50110"/>
    </source>
</evidence>
<dbReference type="PROSITE" id="PS50110">
    <property type="entry name" value="RESPONSE_REGULATORY"/>
    <property type="match status" value="1"/>
</dbReference>
<keyword evidence="3 8" id="KW-0597">Phosphoprotein</keyword>
<dbReference type="InterPro" id="IPR011006">
    <property type="entry name" value="CheY-like_superfamily"/>
</dbReference>
<gene>
    <name evidence="11" type="ORF">FN960_09585</name>
</gene>
<dbReference type="PROSITE" id="PS00041">
    <property type="entry name" value="HTH_ARAC_FAMILY_1"/>
    <property type="match status" value="1"/>
</dbReference>
<dbReference type="OrthoDB" id="342399at2"/>
<dbReference type="GO" id="GO:0003700">
    <property type="term" value="F:DNA-binding transcription factor activity"/>
    <property type="evidence" value="ECO:0007669"/>
    <property type="project" value="InterPro"/>
</dbReference>
<keyword evidence="4" id="KW-0902">Two-component regulatory system</keyword>
<reference evidence="11 12" key="1">
    <citation type="submission" date="2019-07" db="EMBL/GenBank/DDBJ databases">
        <authorList>
            <person name="Park Y.J."/>
            <person name="Jeong S.E."/>
            <person name="Jung H.S."/>
        </authorList>
    </citation>
    <scope>NUCLEOTIDE SEQUENCE [LARGE SCALE GENOMIC DNA]</scope>
    <source>
        <strain evidence="12">P16(2019)</strain>
    </source>
</reference>
<keyword evidence="12" id="KW-1185">Reference proteome</keyword>
<dbReference type="SUPFAM" id="SSF46689">
    <property type="entry name" value="Homeodomain-like"/>
    <property type="match status" value="2"/>
</dbReference>
<evidence type="ECO:0000256" key="1">
    <source>
        <dbReference type="ARBA" id="ARBA00004496"/>
    </source>
</evidence>
<dbReference type="Gene3D" id="3.40.50.2300">
    <property type="match status" value="1"/>
</dbReference>
<name>A0A553ZYS0_9BACI</name>
<dbReference type="EMBL" id="VLXZ01000005">
    <property type="protein sequence ID" value="TSB46600.1"/>
    <property type="molecule type" value="Genomic_DNA"/>
</dbReference>
<sequence>MGGDMMYQVVIVDDEPMIREGLRSLIPWEQYGFSVTEIARNGKEAFEVYQNVKPDLMIVDIRMPEMDGLALIELIRKSDRFTHFIILTGHADFSYAQKALSSRVDGYLLKPLDEEELIGLLNQIHAEIKSRLTVNVLKEKEQLWKREFFIKEALSGPIEKENVEAFDVQWRHYGLQAEMYRIILVTVPESMEKVHAHLSSVTVNKKGALPFSFSTFNGMILFNDAIQSEKETVAYIQSTKGYGAIGKKVTDPQDLYQSYEEAQYLLNQTFLFKEGTCITNEMLAEIQESKTDSRSEFSMDHYVKNLSITITLGHVDSCHSLLKQFTNELIRNKYDPNQIKKNIVHLYSMVVNQLVLNDSRRLKAIESTQFSSSHMYDLHHIHALTDAVIERFTELIRLVYTGGKESTIQRMVDLINKQYDQNLRLETLAELLNYNPAYLGKLFREHTGEYYNTYLDKVRIENGKALLLDGYKVYEVSEKIGYKDVDYFHRKFKKYEGISPRAFQKKQITIK</sequence>
<dbReference type="InterPro" id="IPR009057">
    <property type="entry name" value="Homeodomain-like_sf"/>
</dbReference>
<organism evidence="11 12">
    <name type="scientific">Alkalicoccobacillus porphyridii</name>
    <dbReference type="NCBI Taxonomy" id="2597270"/>
    <lineage>
        <taxon>Bacteria</taxon>
        <taxon>Bacillati</taxon>
        <taxon>Bacillota</taxon>
        <taxon>Bacilli</taxon>
        <taxon>Bacillales</taxon>
        <taxon>Bacillaceae</taxon>
        <taxon>Alkalicoccobacillus</taxon>
    </lineage>
</organism>
<dbReference type="GO" id="GO:0005737">
    <property type="term" value="C:cytoplasm"/>
    <property type="evidence" value="ECO:0007669"/>
    <property type="project" value="UniProtKB-SubCell"/>
</dbReference>